<evidence type="ECO:0008006" key="4">
    <source>
        <dbReference type="Google" id="ProtNLM"/>
    </source>
</evidence>
<reference evidence="3" key="1">
    <citation type="journal article" date="2019" name="Int. J. Syst. Evol. Microbiol.">
        <title>The Global Catalogue of Microorganisms (GCM) 10K type strain sequencing project: providing services to taxonomists for standard genome sequencing and annotation.</title>
        <authorList>
            <consortium name="The Broad Institute Genomics Platform"/>
            <consortium name="The Broad Institute Genome Sequencing Center for Infectious Disease"/>
            <person name="Wu L."/>
            <person name="Ma J."/>
        </authorList>
    </citation>
    <scope>NUCLEOTIDE SEQUENCE [LARGE SCALE GENOMIC DNA]</scope>
    <source>
        <strain evidence="3">CCUG 52468</strain>
    </source>
</reference>
<keyword evidence="1" id="KW-0732">Signal</keyword>
<organism evidence="2 3">
    <name type="scientific">Sphingobacterium daejeonense</name>
    <dbReference type="NCBI Taxonomy" id="371142"/>
    <lineage>
        <taxon>Bacteria</taxon>
        <taxon>Pseudomonadati</taxon>
        <taxon>Bacteroidota</taxon>
        <taxon>Sphingobacteriia</taxon>
        <taxon>Sphingobacteriales</taxon>
        <taxon>Sphingobacteriaceae</taxon>
        <taxon>Sphingobacterium</taxon>
    </lineage>
</organism>
<protein>
    <recommendedName>
        <fullName evidence="4">Lipoprotein</fullName>
    </recommendedName>
</protein>
<sequence length="225" mass="25245">MNVESRKYTMIPTIFTRLNKLLVLSFSLVVLTLLCACSTNDDKEPTETSGSGVRLKHLVTANQVANLLGEHMQGYEIQGEGNFTNEGNYPAIPHIYYYTVNFKKDINDYVYGWRSIKAQTGMGKDTKDEILAMFSDMEEVADGRLGKAPYENVFALRYRNNEKGDWRYELYIRLAHINNQDNQVIALSGTFGPASNPEHEAIAPEPMNSHDAVSAMLALVEPVAN</sequence>
<accession>A0ABW3RK20</accession>
<evidence type="ECO:0000313" key="2">
    <source>
        <dbReference type="EMBL" id="MFD1165408.1"/>
    </source>
</evidence>
<dbReference type="Proteomes" id="UP001597205">
    <property type="component" value="Unassembled WGS sequence"/>
</dbReference>
<evidence type="ECO:0000313" key="3">
    <source>
        <dbReference type="Proteomes" id="UP001597205"/>
    </source>
</evidence>
<dbReference type="EMBL" id="JBHTKY010000007">
    <property type="protein sequence ID" value="MFD1165408.1"/>
    <property type="molecule type" value="Genomic_DNA"/>
</dbReference>
<name>A0ABW3RK20_9SPHI</name>
<feature type="signal peptide" evidence="1">
    <location>
        <begin position="1"/>
        <end position="36"/>
    </location>
</feature>
<gene>
    <name evidence="2" type="ORF">ACFQ2C_07315</name>
</gene>
<proteinExistence type="predicted"/>
<keyword evidence="3" id="KW-1185">Reference proteome</keyword>
<evidence type="ECO:0000256" key="1">
    <source>
        <dbReference type="SAM" id="SignalP"/>
    </source>
</evidence>
<feature type="chain" id="PRO_5045811494" description="Lipoprotein" evidence="1">
    <location>
        <begin position="37"/>
        <end position="225"/>
    </location>
</feature>
<comment type="caution">
    <text evidence="2">The sequence shown here is derived from an EMBL/GenBank/DDBJ whole genome shotgun (WGS) entry which is preliminary data.</text>
</comment>